<feature type="transmembrane region" description="Helical" evidence="1">
    <location>
        <begin position="68"/>
        <end position="87"/>
    </location>
</feature>
<accession>A0ABS3HEK8</accession>
<keyword evidence="3" id="KW-1185">Reference proteome</keyword>
<feature type="transmembrane region" description="Helical" evidence="1">
    <location>
        <begin position="12"/>
        <end position="33"/>
    </location>
</feature>
<evidence type="ECO:0000313" key="3">
    <source>
        <dbReference type="Proteomes" id="UP000664495"/>
    </source>
</evidence>
<comment type="caution">
    <text evidence="2">The sequence shown here is derived from an EMBL/GenBank/DDBJ whole genome shotgun (WGS) entry which is preliminary data.</text>
</comment>
<dbReference type="EMBL" id="JAFLVR010000012">
    <property type="protein sequence ID" value="MBO0451882.1"/>
    <property type="molecule type" value="Genomic_DNA"/>
</dbReference>
<keyword evidence="1" id="KW-1133">Transmembrane helix</keyword>
<evidence type="ECO:0000256" key="1">
    <source>
        <dbReference type="SAM" id="Phobius"/>
    </source>
</evidence>
<keyword evidence="1" id="KW-0472">Membrane</keyword>
<dbReference type="RefSeq" id="WP_207107660.1">
    <property type="nucleotide sequence ID" value="NZ_JAFLVR010000012.1"/>
</dbReference>
<name>A0ABS3HEK8_9ENTE</name>
<gene>
    <name evidence="2" type="ORF">JZO85_06345</name>
</gene>
<feature type="transmembrane region" description="Helical" evidence="1">
    <location>
        <begin position="39"/>
        <end position="56"/>
    </location>
</feature>
<proteinExistence type="predicted"/>
<feature type="transmembrane region" description="Helical" evidence="1">
    <location>
        <begin position="93"/>
        <end position="111"/>
    </location>
</feature>
<keyword evidence="1" id="KW-0812">Transmembrane</keyword>
<sequence>MIKRIREIGAEYPILAHIIGYFLLAIGLGAFDLYVNDKIGFAVFMGPLVLFLFWLLESYYRLSYKKIWLIYFVVLFIFLTIFDRGAWVDWTSSVVQLGTAAIVATLAVVFSRREGRS</sequence>
<dbReference type="Proteomes" id="UP000664495">
    <property type="component" value="Unassembled WGS sequence"/>
</dbReference>
<organism evidence="2 3">
    <name type="scientific">Candidatus Enterococcus murrayae</name>
    <dbReference type="NCBI Taxonomy" id="2815321"/>
    <lineage>
        <taxon>Bacteria</taxon>
        <taxon>Bacillati</taxon>
        <taxon>Bacillota</taxon>
        <taxon>Bacilli</taxon>
        <taxon>Lactobacillales</taxon>
        <taxon>Enterococcaceae</taxon>
        <taxon>Enterococcus</taxon>
    </lineage>
</organism>
<evidence type="ECO:0000313" key="2">
    <source>
        <dbReference type="EMBL" id="MBO0451882.1"/>
    </source>
</evidence>
<reference evidence="2 3" key="1">
    <citation type="submission" date="2021-03" db="EMBL/GenBank/DDBJ databases">
        <title>Enterococcal diversity collection.</title>
        <authorList>
            <person name="Gilmore M.S."/>
            <person name="Schwartzman J."/>
            <person name="Van Tyne D."/>
            <person name="Martin M."/>
            <person name="Earl A.M."/>
            <person name="Manson A.L."/>
            <person name="Straub T."/>
            <person name="Salamzade R."/>
            <person name="Saavedra J."/>
            <person name="Lebreton F."/>
            <person name="Prichula J."/>
            <person name="Schaufler K."/>
            <person name="Gaca A."/>
            <person name="Sgardioli B."/>
            <person name="Wagenaar J."/>
            <person name="Strong T."/>
        </authorList>
    </citation>
    <scope>NUCLEOTIDE SEQUENCE [LARGE SCALE GENOMIC DNA]</scope>
    <source>
        <strain evidence="2 3">MJM16</strain>
    </source>
</reference>
<protein>
    <submittedName>
        <fullName evidence="2">Uncharacterized protein</fullName>
    </submittedName>
</protein>